<evidence type="ECO:0000259" key="2">
    <source>
        <dbReference type="Pfam" id="PF13733"/>
    </source>
</evidence>
<protein>
    <recommendedName>
        <fullName evidence="2">Galactosyltransferase N-terminal domain-containing protein</fullName>
    </recommendedName>
</protein>
<sequence>RKDHRRGSMRVVRLRNPHISRRGRSRCFSGRSMLPLICIILIVTALAILAISEMTLLHKNITTTVATSRAVPNKAQSSALLQGSIFKIEPLLRRNAPSVELASHVVLNMVRSIMLARVISRESDIQSLINGRKITSCPTRLDDCSKVPSGLRGAMNVTASPVELAESAVESHVGYLYPGGSWHPTQCQARHLVAVVIPYRDRMEQLVTLLYHLHPLLQKQQLHYKIFLVEQFGNDTFNKGVLMNAGFLTALRHSPVQGIIFHCFVFHDVDMIPEDDRNMYSCPVQPRHMSVAVNEL</sequence>
<dbReference type="InterPro" id="IPR029044">
    <property type="entry name" value="Nucleotide-diphossugar_trans"/>
</dbReference>
<reference evidence="3" key="1">
    <citation type="submission" date="2015-12" db="EMBL/GenBank/DDBJ databases">
        <title>De novo transcriptome assembly of four potential Pierce s Disease insect vectors from Arizona vineyards.</title>
        <authorList>
            <person name="Tassone E.E."/>
        </authorList>
    </citation>
    <scope>NUCLEOTIDE SEQUENCE</scope>
</reference>
<organism evidence="3">
    <name type="scientific">Clastoptera arizonana</name>
    <name type="common">Arizona spittle bug</name>
    <dbReference type="NCBI Taxonomy" id="38151"/>
    <lineage>
        <taxon>Eukaryota</taxon>
        <taxon>Metazoa</taxon>
        <taxon>Ecdysozoa</taxon>
        <taxon>Arthropoda</taxon>
        <taxon>Hexapoda</taxon>
        <taxon>Insecta</taxon>
        <taxon>Pterygota</taxon>
        <taxon>Neoptera</taxon>
        <taxon>Paraneoptera</taxon>
        <taxon>Hemiptera</taxon>
        <taxon>Auchenorrhyncha</taxon>
        <taxon>Cercopoidea</taxon>
        <taxon>Clastopteridae</taxon>
        <taxon>Clastoptera</taxon>
    </lineage>
</organism>
<dbReference type="PANTHER" id="PTHR19300:SF57">
    <property type="entry name" value="BETA-1,4-N-ACETYLGALACTOSAMINYLTRANSFERASE"/>
    <property type="match status" value="1"/>
</dbReference>
<feature type="domain" description="Galactosyltransferase N-terminal" evidence="2">
    <location>
        <begin position="144"/>
        <end position="283"/>
    </location>
</feature>
<gene>
    <name evidence="3" type="ORF">g.3906</name>
</gene>
<evidence type="ECO:0000256" key="1">
    <source>
        <dbReference type="SAM" id="Phobius"/>
    </source>
</evidence>
<dbReference type="AlphaFoldDB" id="A0A1B6BZ35"/>
<dbReference type="GO" id="GO:0005975">
    <property type="term" value="P:carbohydrate metabolic process"/>
    <property type="evidence" value="ECO:0007669"/>
    <property type="project" value="InterPro"/>
</dbReference>
<accession>A0A1B6BZ35</accession>
<evidence type="ECO:0000313" key="3">
    <source>
        <dbReference type="EMBL" id="JAS06537.1"/>
    </source>
</evidence>
<dbReference type="GO" id="GO:0005794">
    <property type="term" value="C:Golgi apparatus"/>
    <property type="evidence" value="ECO:0007669"/>
    <property type="project" value="TreeGrafter"/>
</dbReference>
<feature type="transmembrane region" description="Helical" evidence="1">
    <location>
        <begin position="32"/>
        <end position="51"/>
    </location>
</feature>
<dbReference type="GO" id="GO:0008378">
    <property type="term" value="F:galactosyltransferase activity"/>
    <property type="evidence" value="ECO:0007669"/>
    <property type="project" value="TreeGrafter"/>
</dbReference>
<dbReference type="Pfam" id="PF13733">
    <property type="entry name" value="Glyco_transf_7N"/>
    <property type="match status" value="1"/>
</dbReference>
<keyword evidence="1" id="KW-0812">Transmembrane</keyword>
<dbReference type="SUPFAM" id="SSF53448">
    <property type="entry name" value="Nucleotide-diphospho-sugar transferases"/>
    <property type="match status" value="1"/>
</dbReference>
<keyword evidence="1" id="KW-1133">Transmembrane helix</keyword>
<dbReference type="PANTHER" id="PTHR19300">
    <property type="entry name" value="BETA-1,4-GALACTOSYLTRANSFERASE"/>
    <property type="match status" value="1"/>
</dbReference>
<dbReference type="Gene3D" id="3.90.550.10">
    <property type="entry name" value="Spore Coat Polysaccharide Biosynthesis Protein SpsA, Chain A"/>
    <property type="match status" value="1"/>
</dbReference>
<feature type="non-terminal residue" evidence="3">
    <location>
        <position position="296"/>
    </location>
</feature>
<dbReference type="EMBL" id="GEDC01030761">
    <property type="protein sequence ID" value="JAS06537.1"/>
    <property type="molecule type" value="Transcribed_RNA"/>
</dbReference>
<dbReference type="GO" id="GO:0006688">
    <property type="term" value="P:glycosphingolipid biosynthetic process"/>
    <property type="evidence" value="ECO:0007669"/>
    <property type="project" value="TreeGrafter"/>
</dbReference>
<name>A0A1B6BZ35_9HEMI</name>
<dbReference type="GO" id="GO:0016020">
    <property type="term" value="C:membrane"/>
    <property type="evidence" value="ECO:0007669"/>
    <property type="project" value="GOC"/>
</dbReference>
<feature type="non-terminal residue" evidence="3">
    <location>
        <position position="1"/>
    </location>
</feature>
<dbReference type="InterPro" id="IPR027995">
    <property type="entry name" value="Galactosyl_T_N"/>
</dbReference>
<keyword evidence="1" id="KW-0472">Membrane</keyword>
<dbReference type="GO" id="GO:0033842">
    <property type="term" value="F:N-acetyl-beta-glucosaminyl-derivative 4-beta-N-acetylgalactosaminyltransferase activity"/>
    <property type="evidence" value="ECO:0007669"/>
    <property type="project" value="TreeGrafter"/>
</dbReference>
<dbReference type="PRINTS" id="PR02050">
    <property type="entry name" value="B14GALTRFASE"/>
</dbReference>
<dbReference type="InterPro" id="IPR003859">
    <property type="entry name" value="Galactosyl_T"/>
</dbReference>
<proteinExistence type="predicted"/>